<dbReference type="Pfam" id="PF09795">
    <property type="entry name" value="ATG31"/>
    <property type="match status" value="1"/>
</dbReference>
<protein>
    <submittedName>
        <fullName evidence="2">Atg31p</fullName>
    </submittedName>
</protein>
<evidence type="ECO:0000256" key="1">
    <source>
        <dbReference type="SAM" id="MobiDB-lite"/>
    </source>
</evidence>
<dbReference type="InterPro" id="IPR018621">
    <property type="entry name" value="Atg31"/>
</dbReference>
<dbReference type="Gene3D" id="2.60.270.60">
    <property type="match status" value="1"/>
</dbReference>
<dbReference type="GeneID" id="54629490"/>
<feature type="compositionally biased region" description="Polar residues" evidence="1">
    <location>
        <begin position="25"/>
        <end position="43"/>
    </location>
</feature>
<dbReference type="KEGG" id="spao:SPAR_D02430"/>
<gene>
    <name evidence="2" type="primary">ATG31</name>
    <name evidence="2" type="ORF">SPAR_D02430</name>
</gene>
<dbReference type="VEuPathDB" id="FungiDB:SPAR_D02430"/>
<dbReference type="RefSeq" id="XP_033765276.1">
    <property type="nucleotide sequence ID" value="XM_033909385.1"/>
</dbReference>
<accession>A0A8B8UNP5</accession>
<reference evidence="2" key="4">
    <citation type="submission" date="2025-08" db="UniProtKB">
        <authorList>
            <consortium name="RefSeq"/>
        </authorList>
    </citation>
    <scope>IDENTIFICATION</scope>
    <source>
        <strain evidence="2">CBS432</strain>
    </source>
</reference>
<proteinExistence type="predicted"/>
<sequence length="197" mass="22194">MNVTVTVYDKNVKHRLEENVKNSKGPINNNQSAYNNESKSTDGSDYAMFPTNVRYIFEDNNDEIVDSSDAALTAGIDKDEDELENVIIVQLDESGSLEDITLISDQYELLSHRTNNLSLEENQMRTFASHSNDFKSNDDGEELSVDSGKLGMDLDIELDVISQFCDLSPLLRDLSLNDLIKLYVTQNEQLQMISNSI</sequence>
<feature type="region of interest" description="Disordered" evidence="1">
    <location>
        <begin position="21"/>
        <end position="45"/>
    </location>
</feature>
<organism evidence="2">
    <name type="scientific">Saccharomyces paradoxus</name>
    <name type="common">Yeast</name>
    <name type="synonym">Saccharomyces douglasii</name>
    <dbReference type="NCBI Taxonomy" id="27291"/>
    <lineage>
        <taxon>Eukaryota</taxon>
        <taxon>Fungi</taxon>
        <taxon>Dikarya</taxon>
        <taxon>Ascomycota</taxon>
        <taxon>Saccharomycotina</taxon>
        <taxon>Saccharomycetes</taxon>
        <taxon>Saccharomycetales</taxon>
        <taxon>Saccharomycetaceae</taxon>
        <taxon>Saccharomyces</taxon>
    </lineage>
</organism>
<evidence type="ECO:0000313" key="2">
    <source>
        <dbReference type="RefSeq" id="XP_033765276.1"/>
    </source>
</evidence>
<reference evidence="2" key="3">
    <citation type="submission" date="2025-07" db="EMBL/GenBank/DDBJ databases">
        <authorList>
            <consortium name="NCBI Genome Project"/>
        </authorList>
    </citation>
    <scope>NUCLEOTIDE SEQUENCE</scope>
    <source>
        <strain evidence="2">CBS432</strain>
    </source>
</reference>
<dbReference type="GO" id="GO:0000407">
    <property type="term" value="C:phagophore assembly site"/>
    <property type="evidence" value="ECO:0007669"/>
    <property type="project" value="InterPro"/>
</dbReference>
<name>A0A8B8UNP5_SACPA</name>
<dbReference type="GO" id="GO:0006914">
    <property type="term" value="P:autophagy"/>
    <property type="evidence" value="ECO:0007669"/>
    <property type="project" value="InterPro"/>
</dbReference>
<reference evidence="2" key="2">
    <citation type="submission" date="2020-01" db="EMBL/GenBank/DDBJ databases">
        <title>Population-level Yeast Reference Genomes.</title>
        <authorList>
            <person name="Yue J.-X."/>
        </authorList>
    </citation>
    <scope>NUCLEOTIDE SEQUENCE</scope>
    <source>
        <strain evidence="2">CBS432</strain>
    </source>
</reference>
<dbReference type="OrthoDB" id="4065598at2759"/>
<dbReference type="AlphaFoldDB" id="A0A8B8UNP5"/>
<reference evidence="2" key="1">
    <citation type="journal article" date="2017" name="Nat. Genet.">
        <title>Contrasting evolutionary genome dynamics between domesticated and wild yeasts.</title>
        <authorList>
            <person name="Yue J.X."/>
            <person name="Li J."/>
            <person name="Aigrain L."/>
            <person name="Hallin J."/>
            <person name="Persson K."/>
            <person name="Oliver K."/>
            <person name="Bergstrom A."/>
            <person name="Coupland P."/>
            <person name="Warringer J."/>
            <person name="Lagomarsino M.C."/>
            <person name="Fischer G."/>
            <person name="Durbin R."/>
            <person name="Liti G."/>
        </authorList>
    </citation>
    <scope>NUCLEOTIDE SEQUENCE</scope>
    <source>
        <strain evidence="2">CBS432</strain>
    </source>
</reference>